<gene>
    <name evidence="9" type="ORF">L207DRAFT_182907</name>
</gene>
<feature type="transmembrane region" description="Helical" evidence="7">
    <location>
        <begin position="250"/>
        <end position="276"/>
    </location>
</feature>
<feature type="transmembrane region" description="Helical" evidence="7">
    <location>
        <begin position="182"/>
        <end position="205"/>
    </location>
</feature>
<dbReference type="OrthoDB" id="444631at2759"/>
<sequence>MVSQDIPFDVLTKVLITCLTVSCVFVALRSGARWFKTGRIPVEVEDVCMYFGLATMIATSGLYLDLLPRLQRIMLVEVGKLAPYATIDIDIVISLKEVLCIQVLFWATLWSVKLSLLFMFKKLTTGLPLYNKIWWGVLVFSVLSFIGCVVSAFESCSSLHTWFSPLGECNTNRDTVAKAASLWYALAVDMLTDLMIMGIPVQILYSLRISTAQKLSLGVVFTVGIITMLVAIVRVISLDSSKQNGNVSPTWLMLFAVIEGTVALIVGCLPSFAIFIRGRVEASRTPYFEASTSHMSSARAKAQLAQVRTESIMLDDVEPAVFRPASDERSNKNLVDGSIVVTQVWTQKWHRAGSNDAERDRAGTLGFVDQD</sequence>
<reference evidence="9 10" key="1">
    <citation type="submission" date="2016-04" db="EMBL/GenBank/DDBJ databases">
        <title>A degradative enzymes factory behind the ericoid mycorrhizal symbiosis.</title>
        <authorList>
            <consortium name="DOE Joint Genome Institute"/>
            <person name="Martino E."/>
            <person name="Morin E."/>
            <person name="Grelet G."/>
            <person name="Kuo A."/>
            <person name="Kohler A."/>
            <person name="Daghino S."/>
            <person name="Barry K."/>
            <person name="Choi C."/>
            <person name="Cichocki N."/>
            <person name="Clum A."/>
            <person name="Copeland A."/>
            <person name="Hainaut M."/>
            <person name="Haridas S."/>
            <person name="Labutti K."/>
            <person name="Lindquist E."/>
            <person name="Lipzen A."/>
            <person name="Khouja H.-R."/>
            <person name="Murat C."/>
            <person name="Ohm R."/>
            <person name="Olson A."/>
            <person name="Spatafora J."/>
            <person name="Veneault-Fourrey C."/>
            <person name="Henrissat B."/>
            <person name="Grigoriev I."/>
            <person name="Martin F."/>
            <person name="Perotto S."/>
        </authorList>
    </citation>
    <scope>NUCLEOTIDE SEQUENCE [LARGE SCALE GENOMIC DNA]</scope>
    <source>
        <strain evidence="9 10">F</strain>
    </source>
</reference>
<evidence type="ECO:0000256" key="1">
    <source>
        <dbReference type="ARBA" id="ARBA00004141"/>
    </source>
</evidence>
<feature type="transmembrane region" description="Helical" evidence="7">
    <location>
        <begin position="6"/>
        <end position="27"/>
    </location>
</feature>
<dbReference type="InterPro" id="IPR052337">
    <property type="entry name" value="SAT4-like"/>
</dbReference>
<dbReference type="PANTHER" id="PTHR33048:SF146">
    <property type="entry name" value="INTEGRAL MEMBRANE PROTEIN"/>
    <property type="match status" value="1"/>
</dbReference>
<evidence type="ECO:0000256" key="6">
    <source>
        <dbReference type="SAM" id="MobiDB-lite"/>
    </source>
</evidence>
<feature type="transmembrane region" description="Helical" evidence="7">
    <location>
        <begin position="133"/>
        <end position="153"/>
    </location>
</feature>
<evidence type="ECO:0000256" key="3">
    <source>
        <dbReference type="ARBA" id="ARBA00022989"/>
    </source>
</evidence>
<protein>
    <recommendedName>
        <fullName evidence="8">Rhodopsin domain-containing protein</fullName>
    </recommendedName>
</protein>
<comment type="similarity">
    <text evidence="5">Belongs to the SAT4 family.</text>
</comment>
<keyword evidence="2 7" id="KW-0812">Transmembrane</keyword>
<dbReference type="STRING" id="1149755.A0A2J6R0G0"/>
<dbReference type="Proteomes" id="UP000235786">
    <property type="component" value="Unassembled WGS sequence"/>
</dbReference>
<proteinExistence type="inferred from homology"/>
<keyword evidence="4 7" id="KW-0472">Membrane</keyword>
<comment type="subcellular location">
    <subcellularLocation>
        <location evidence="1">Membrane</location>
        <topology evidence="1">Multi-pass membrane protein</topology>
    </subcellularLocation>
</comment>
<dbReference type="EMBL" id="KZ613960">
    <property type="protein sequence ID" value="PMD31997.1"/>
    <property type="molecule type" value="Genomic_DNA"/>
</dbReference>
<keyword evidence="10" id="KW-1185">Reference proteome</keyword>
<feature type="domain" description="Rhodopsin" evidence="8">
    <location>
        <begin position="28"/>
        <end position="275"/>
    </location>
</feature>
<name>A0A2J6R0G0_HYAVF</name>
<evidence type="ECO:0000256" key="5">
    <source>
        <dbReference type="ARBA" id="ARBA00038359"/>
    </source>
</evidence>
<evidence type="ECO:0000313" key="9">
    <source>
        <dbReference type="EMBL" id="PMD31997.1"/>
    </source>
</evidence>
<feature type="transmembrane region" description="Helical" evidence="7">
    <location>
        <begin position="217"/>
        <end position="238"/>
    </location>
</feature>
<keyword evidence="3 7" id="KW-1133">Transmembrane helix</keyword>
<accession>A0A2J6R0G0</accession>
<evidence type="ECO:0000313" key="10">
    <source>
        <dbReference type="Proteomes" id="UP000235786"/>
    </source>
</evidence>
<evidence type="ECO:0000256" key="2">
    <source>
        <dbReference type="ARBA" id="ARBA00022692"/>
    </source>
</evidence>
<feature type="transmembrane region" description="Helical" evidence="7">
    <location>
        <begin position="47"/>
        <end position="64"/>
    </location>
</feature>
<dbReference type="InterPro" id="IPR049326">
    <property type="entry name" value="Rhodopsin_dom_fungi"/>
</dbReference>
<organism evidence="9 10">
    <name type="scientific">Hyaloscypha variabilis (strain UAMH 11265 / GT02V1 / F)</name>
    <name type="common">Meliniomyces variabilis</name>
    <dbReference type="NCBI Taxonomy" id="1149755"/>
    <lineage>
        <taxon>Eukaryota</taxon>
        <taxon>Fungi</taxon>
        <taxon>Dikarya</taxon>
        <taxon>Ascomycota</taxon>
        <taxon>Pezizomycotina</taxon>
        <taxon>Leotiomycetes</taxon>
        <taxon>Helotiales</taxon>
        <taxon>Hyaloscyphaceae</taxon>
        <taxon>Hyaloscypha</taxon>
        <taxon>Hyaloscypha variabilis</taxon>
    </lineage>
</organism>
<dbReference type="Pfam" id="PF20684">
    <property type="entry name" value="Fung_rhodopsin"/>
    <property type="match status" value="1"/>
</dbReference>
<feature type="region of interest" description="Disordered" evidence="6">
    <location>
        <begin position="352"/>
        <end position="371"/>
    </location>
</feature>
<evidence type="ECO:0000256" key="7">
    <source>
        <dbReference type="SAM" id="Phobius"/>
    </source>
</evidence>
<dbReference type="PANTHER" id="PTHR33048">
    <property type="entry name" value="PTH11-LIKE INTEGRAL MEMBRANE PROTEIN (AFU_ORTHOLOGUE AFUA_5G11245)"/>
    <property type="match status" value="1"/>
</dbReference>
<dbReference type="AlphaFoldDB" id="A0A2J6R0G0"/>
<evidence type="ECO:0000259" key="8">
    <source>
        <dbReference type="Pfam" id="PF20684"/>
    </source>
</evidence>
<dbReference type="GO" id="GO:0016020">
    <property type="term" value="C:membrane"/>
    <property type="evidence" value="ECO:0007669"/>
    <property type="project" value="UniProtKB-SubCell"/>
</dbReference>
<evidence type="ECO:0000256" key="4">
    <source>
        <dbReference type="ARBA" id="ARBA00023136"/>
    </source>
</evidence>
<feature type="transmembrane region" description="Helical" evidence="7">
    <location>
        <begin position="103"/>
        <end position="121"/>
    </location>
</feature>